<organism evidence="4">
    <name type="scientific">Nippostrongylus brasiliensis</name>
    <name type="common">Rat hookworm</name>
    <dbReference type="NCBI Taxonomy" id="27835"/>
    <lineage>
        <taxon>Eukaryota</taxon>
        <taxon>Metazoa</taxon>
        <taxon>Ecdysozoa</taxon>
        <taxon>Nematoda</taxon>
        <taxon>Chromadorea</taxon>
        <taxon>Rhabditida</taxon>
        <taxon>Rhabditina</taxon>
        <taxon>Rhabditomorpha</taxon>
        <taxon>Strongyloidea</taxon>
        <taxon>Heligmosomidae</taxon>
        <taxon>Nippostrongylus</taxon>
    </lineage>
</organism>
<dbReference type="AlphaFoldDB" id="A0A0N4XRK0"/>
<dbReference type="Proteomes" id="UP000271162">
    <property type="component" value="Unassembled WGS sequence"/>
</dbReference>
<keyword evidence="3" id="KW-1185">Reference proteome</keyword>
<reference evidence="2 3" key="2">
    <citation type="submission" date="2018-11" db="EMBL/GenBank/DDBJ databases">
        <authorList>
            <consortium name="Pathogen Informatics"/>
        </authorList>
    </citation>
    <scope>NUCLEOTIDE SEQUENCE [LARGE SCALE GENOMIC DNA]</scope>
</reference>
<accession>A0A0N4XRK0</accession>
<dbReference type="WBParaSite" id="NBR_0000515201-mRNA-1">
    <property type="protein sequence ID" value="NBR_0000515201-mRNA-1"/>
    <property type="gene ID" value="NBR_0000515201"/>
</dbReference>
<evidence type="ECO:0000256" key="1">
    <source>
        <dbReference type="SAM" id="MobiDB-lite"/>
    </source>
</evidence>
<gene>
    <name evidence="2" type="ORF">NBR_LOCUS5153</name>
</gene>
<feature type="compositionally biased region" description="Acidic residues" evidence="1">
    <location>
        <begin position="22"/>
        <end position="37"/>
    </location>
</feature>
<evidence type="ECO:0000313" key="4">
    <source>
        <dbReference type="WBParaSite" id="NBR_0000515201-mRNA-1"/>
    </source>
</evidence>
<sequence length="37" mass="4231">MYSRKRPALNAEVFAKRKMEATDEENLEGEDEAEGSQ</sequence>
<dbReference type="EMBL" id="UYSL01011589">
    <property type="protein sequence ID" value="VDL68742.1"/>
    <property type="molecule type" value="Genomic_DNA"/>
</dbReference>
<protein>
    <submittedName>
        <fullName evidence="2 4">Uncharacterized protein</fullName>
    </submittedName>
</protein>
<name>A0A0N4XRK0_NIPBR</name>
<reference evidence="4" key="1">
    <citation type="submission" date="2017-02" db="UniProtKB">
        <authorList>
            <consortium name="WormBaseParasite"/>
        </authorList>
    </citation>
    <scope>IDENTIFICATION</scope>
</reference>
<feature type="region of interest" description="Disordered" evidence="1">
    <location>
        <begin position="15"/>
        <end position="37"/>
    </location>
</feature>
<proteinExistence type="predicted"/>
<evidence type="ECO:0000313" key="2">
    <source>
        <dbReference type="EMBL" id="VDL68742.1"/>
    </source>
</evidence>
<evidence type="ECO:0000313" key="3">
    <source>
        <dbReference type="Proteomes" id="UP000271162"/>
    </source>
</evidence>